<keyword evidence="2" id="KW-0808">Transferase</keyword>
<dbReference type="STRING" id="3983.A0A199UCI3"/>
<proteinExistence type="predicted"/>
<feature type="region of interest" description="Disordered" evidence="4">
    <location>
        <begin position="1"/>
        <end position="20"/>
    </location>
</feature>
<dbReference type="SUPFAM" id="SSF53335">
    <property type="entry name" value="S-adenosyl-L-methionine-dependent methyltransferases"/>
    <property type="match status" value="1"/>
</dbReference>
<name>A0A199UCI3_MANES</name>
<protein>
    <recommendedName>
        <fullName evidence="5">O-methyltransferase C-terminal domain-containing protein</fullName>
    </recommendedName>
</protein>
<sequence length="73" mass="8536">MQGPLMQPSNRSMHIRDDDSTETQLSFDMLMMVLVTGRERNEKEWTKLFYDAGFGYHKINPVLGLRSIIEVYP</sequence>
<evidence type="ECO:0000256" key="1">
    <source>
        <dbReference type="ARBA" id="ARBA00022603"/>
    </source>
</evidence>
<accession>A0A199UCI3</accession>
<dbReference type="InterPro" id="IPR001077">
    <property type="entry name" value="COMT_C"/>
</dbReference>
<evidence type="ECO:0000256" key="3">
    <source>
        <dbReference type="ARBA" id="ARBA00022691"/>
    </source>
</evidence>
<reference evidence="6" key="1">
    <citation type="submission" date="2016-02" db="EMBL/GenBank/DDBJ databases">
        <title>WGS assembly of Manihot esculenta.</title>
        <authorList>
            <person name="Bredeson J.V."/>
            <person name="Prochnik S.E."/>
            <person name="Lyons J.B."/>
            <person name="Schmutz J."/>
            <person name="Grimwood J."/>
            <person name="Vrebalov J."/>
            <person name="Bart R.S."/>
            <person name="Amuge T."/>
            <person name="Ferguson M.E."/>
            <person name="Green R."/>
            <person name="Putnam N."/>
            <person name="Stites J."/>
            <person name="Rounsley S."/>
            <person name="Rokhsar D.S."/>
        </authorList>
    </citation>
    <scope>NUCLEOTIDE SEQUENCE [LARGE SCALE GENOMIC DNA]</scope>
    <source>
        <tissue evidence="6">Leaf</tissue>
    </source>
</reference>
<dbReference type="InterPro" id="IPR016461">
    <property type="entry name" value="COMT-like"/>
</dbReference>
<dbReference type="AlphaFoldDB" id="A0A199UCI3"/>
<dbReference type="PROSITE" id="PS51683">
    <property type="entry name" value="SAM_OMT_II"/>
    <property type="match status" value="1"/>
</dbReference>
<keyword evidence="3" id="KW-0949">S-adenosyl-L-methionine</keyword>
<keyword evidence="1" id="KW-0489">Methyltransferase</keyword>
<gene>
    <name evidence="6" type="ORF">MANES_S024200</name>
</gene>
<dbReference type="InterPro" id="IPR029063">
    <property type="entry name" value="SAM-dependent_MTases_sf"/>
</dbReference>
<evidence type="ECO:0000256" key="2">
    <source>
        <dbReference type="ARBA" id="ARBA00022679"/>
    </source>
</evidence>
<evidence type="ECO:0000259" key="5">
    <source>
        <dbReference type="Pfam" id="PF00891"/>
    </source>
</evidence>
<organism evidence="6">
    <name type="scientific">Manihot esculenta</name>
    <name type="common">Cassava</name>
    <name type="synonym">Jatropha manihot</name>
    <dbReference type="NCBI Taxonomy" id="3983"/>
    <lineage>
        <taxon>Eukaryota</taxon>
        <taxon>Viridiplantae</taxon>
        <taxon>Streptophyta</taxon>
        <taxon>Embryophyta</taxon>
        <taxon>Tracheophyta</taxon>
        <taxon>Spermatophyta</taxon>
        <taxon>Magnoliopsida</taxon>
        <taxon>eudicotyledons</taxon>
        <taxon>Gunneridae</taxon>
        <taxon>Pentapetalae</taxon>
        <taxon>rosids</taxon>
        <taxon>fabids</taxon>
        <taxon>Malpighiales</taxon>
        <taxon>Euphorbiaceae</taxon>
        <taxon>Crotonoideae</taxon>
        <taxon>Manihoteae</taxon>
        <taxon>Manihot</taxon>
    </lineage>
</organism>
<evidence type="ECO:0000256" key="4">
    <source>
        <dbReference type="SAM" id="MobiDB-lite"/>
    </source>
</evidence>
<dbReference type="Gramene" id="Manes.13G140468.1.v8.1">
    <property type="protein sequence ID" value="Manes.13G140468.1.v8.1.CDS.1"/>
    <property type="gene ID" value="Manes.13G140468.v8.1"/>
</dbReference>
<feature type="domain" description="O-methyltransferase C-terminal" evidence="5">
    <location>
        <begin position="16"/>
        <end position="54"/>
    </location>
</feature>
<evidence type="ECO:0000313" key="6">
    <source>
        <dbReference type="EMBL" id="OAY22153.1"/>
    </source>
</evidence>
<dbReference type="GO" id="GO:0032259">
    <property type="term" value="P:methylation"/>
    <property type="evidence" value="ECO:0007669"/>
    <property type="project" value="UniProtKB-KW"/>
</dbReference>
<dbReference type="Gene3D" id="3.40.50.150">
    <property type="entry name" value="Vaccinia Virus protein VP39"/>
    <property type="match status" value="1"/>
</dbReference>
<dbReference type="EMBL" id="KV450491">
    <property type="protein sequence ID" value="OAY22153.1"/>
    <property type="molecule type" value="Genomic_DNA"/>
</dbReference>
<dbReference type="Pfam" id="PF00891">
    <property type="entry name" value="Methyltransf_2"/>
    <property type="match status" value="1"/>
</dbReference>
<dbReference type="GO" id="GO:0008171">
    <property type="term" value="F:O-methyltransferase activity"/>
    <property type="evidence" value="ECO:0007669"/>
    <property type="project" value="InterPro"/>
</dbReference>